<dbReference type="PANTHER" id="PTHR48228">
    <property type="entry name" value="SUCCINYL-COA--D-CITRAMALATE COA-TRANSFERASE"/>
    <property type="match status" value="1"/>
</dbReference>
<dbReference type="EMBL" id="BAABHS010000020">
    <property type="protein sequence ID" value="GAA4978862.1"/>
    <property type="molecule type" value="Genomic_DNA"/>
</dbReference>
<dbReference type="InterPro" id="IPR023606">
    <property type="entry name" value="CoA-Trfase_III_dom_1_sf"/>
</dbReference>
<dbReference type="Proteomes" id="UP001500466">
    <property type="component" value="Unassembled WGS sequence"/>
</dbReference>
<organism evidence="1 2">
    <name type="scientific">Yinghuangia aomiensis</name>
    <dbReference type="NCBI Taxonomy" id="676205"/>
    <lineage>
        <taxon>Bacteria</taxon>
        <taxon>Bacillati</taxon>
        <taxon>Actinomycetota</taxon>
        <taxon>Actinomycetes</taxon>
        <taxon>Kitasatosporales</taxon>
        <taxon>Streptomycetaceae</taxon>
        <taxon>Yinghuangia</taxon>
    </lineage>
</organism>
<dbReference type="SUPFAM" id="SSF89796">
    <property type="entry name" value="CoA-transferase family III (CaiB/BaiF)"/>
    <property type="match status" value="1"/>
</dbReference>
<dbReference type="InterPro" id="IPR003673">
    <property type="entry name" value="CoA-Trfase_fam_III"/>
</dbReference>
<dbReference type="InterPro" id="IPR044855">
    <property type="entry name" value="CoA-Trfase_III_dom3_sf"/>
</dbReference>
<sequence>MAGPLDGLKIIELAGIGPGPHAAMLLADLGADVVRVERPQDTGLRVLPEGATDWSLRNRRVVYADLKQASDLDAVLDLTERADVLVEGFRPGVAERLGIGPDTCLARNRRLIYARMTGWGQHGPWARTAGHDINYLAVTGILHAIGSGKGKPVVPLNLLGDFGGGSLYLAFGVLCALRERERTCAGQVVDAAIVDGATSLAQLVWTMRAHGEWTDDRAANLLDGAAPFYDTYVCADGKYVAVGALEPQFFALLLDRLGLDAGTLPRQDDRTGWPVLRTALARTFAGRTRDAWAAVFDGSDACVTPVLTFGEAAAHPHLAAREVHITLDGVVQAAPAPRFSATTSPFPAPPHRGEDIATIRRLWDGGAPDTLGASM</sequence>
<dbReference type="Pfam" id="PF02515">
    <property type="entry name" value="CoA_transf_3"/>
    <property type="match status" value="1"/>
</dbReference>
<evidence type="ECO:0000313" key="1">
    <source>
        <dbReference type="EMBL" id="GAA4978862.1"/>
    </source>
</evidence>
<dbReference type="InterPro" id="IPR050509">
    <property type="entry name" value="CoA-transferase_III"/>
</dbReference>
<dbReference type="Gene3D" id="3.30.1540.10">
    <property type="entry name" value="formyl-coa transferase, domain 3"/>
    <property type="match status" value="1"/>
</dbReference>
<proteinExistence type="predicted"/>
<keyword evidence="2" id="KW-1185">Reference proteome</keyword>
<protein>
    <submittedName>
        <fullName evidence="1">Alpha-methylacyl-CoA racemase</fullName>
    </submittedName>
</protein>
<name>A0ABP9HUU6_9ACTN</name>
<reference evidence="2" key="1">
    <citation type="journal article" date="2019" name="Int. J. Syst. Evol. Microbiol.">
        <title>The Global Catalogue of Microorganisms (GCM) 10K type strain sequencing project: providing services to taxonomists for standard genome sequencing and annotation.</title>
        <authorList>
            <consortium name="The Broad Institute Genomics Platform"/>
            <consortium name="The Broad Institute Genome Sequencing Center for Infectious Disease"/>
            <person name="Wu L."/>
            <person name="Ma J."/>
        </authorList>
    </citation>
    <scope>NUCLEOTIDE SEQUENCE [LARGE SCALE GENOMIC DNA]</scope>
    <source>
        <strain evidence="2">JCM 17986</strain>
    </source>
</reference>
<dbReference type="PANTHER" id="PTHR48228:SF5">
    <property type="entry name" value="ALPHA-METHYLACYL-COA RACEMASE"/>
    <property type="match status" value="1"/>
</dbReference>
<accession>A0ABP9HUU6</accession>
<comment type="caution">
    <text evidence="1">The sequence shown here is derived from an EMBL/GenBank/DDBJ whole genome shotgun (WGS) entry which is preliminary data.</text>
</comment>
<gene>
    <name evidence="1" type="primary">mcr</name>
    <name evidence="1" type="ORF">GCM10023205_53950</name>
</gene>
<dbReference type="RefSeq" id="WP_345678281.1">
    <property type="nucleotide sequence ID" value="NZ_BAABHS010000020.1"/>
</dbReference>
<evidence type="ECO:0000313" key="2">
    <source>
        <dbReference type="Proteomes" id="UP001500466"/>
    </source>
</evidence>
<dbReference type="Gene3D" id="3.40.50.10540">
    <property type="entry name" value="Crotonobetainyl-coa:carnitine coa-transferase, domain 1"/>
    <property type="match status" value="1"/>
</dbReference>